<dbReference type="NCBIfam" id="TIGR02937">
    <property type="entry name" value="sigma70-ECF"/>
    <property type="match status" value="1"/>
</dbReference>
<keyword evidence="3" id="KW-0238">DNA-binding</keyword>
<dbReference type="PANTHER" id="PTHR30385">
    <property type="entry name" value="SIGMA FACTOR F FLAGELLAR"/>
    <property type="match status" value="1"/>
</dbReference>
<feature type="domain" description="RNA polymerase sigma-70 region 2" evidence="7">
    <location>
        <begin position="62"/>
        <end position="131"/>
    </location>
</feature>
<dbReference type="PRINTS" id="PR00046">
    <property type="entry name" value="SIGMA70FCT"/>
</dbReference>
<comment type="caution">
    <text evidence="9">The sequence shown here is derived from an EMBL/GenBank/DDBJ whole genome shotgun (WGS) entry which is preliminary data.</text>
</comment>
<keyword evidence="2" id="KW-0731">Sigma factor</keyword>
<dbReference type="CDD" id="cd06171">
    <property type="entry name" value="Sigma70_r4"/>
    <property type="match status" value="1"/>
</dbReference>
<dbReference type="InterPro" id="IPR007630">
    <property type="entry name" value="RNA_pol_sigma70_r4"/>
</dbReference>
<reference evidence="9 10" key="1">
    <citation type="submission" date="2021-08" db="EMBL/GenBank/DDBJ databases">
        <title>Streptomyces sp. PTM05 isolated from lichen.</title>
        <authorList>
            <person name="Somphong A."/>
            <person name="Phongsopitanun W."/>
            <person name="Tanasupawat S."/>
        </authorList>
    </citation>
    <scope>NUCLEOTIDE SEQUENCE [LARGE SCALE GENOMIC DNA]</scope>
    <source>
        <strain evidence="9 10">Ptm05</strain>
    </source>
</reference>
<dbReference type="InterPro" id="IPR036388">
    <property type="entry name" value="WH-like_DNA-bd_sf"/>
</dbReference>
<sequence length="286" mass="31520">MASQLQQARESTTKNETSRSRGAQRKPAGGVAQARAWSAVLFRRLAVLEEGTSEYQSVRNALVEANTGLVGFAVKRFSDRTEQVEDIYQVGVVGLIKAVNRFDPDYGVEFVSFAMPTIVGEIKRFFRDTNWSVRVPRRLQELRIDLARATDQLAVELDHAPTTAELAGRAGVREEEVLESQMAASAYSASSLDAPVFHDQPDDDGTVWAERVGDTDPALESVENLIALKPLIAALPLRERTILSMRFSDDMTQSAIAARIGISQMHVSRLLAQTLGKLREHLLAPS</sequence>
<evidence type="ECO:0000259" key="7">
    <source>
        <dbReference type="Pfam" id="PF04542"/>
    </source>
</evidence>
<dbReference type="InterPro" id="IPR007624">
    <property type="entry name" value="RNA_pol_sigma70_r3"/>
</dbReference>
<dbReference type="SUPFAM" id="SSF88659">
    <property type="entry name" value="Sigma3 and sigma4 domains of RNA polymerase sigma factors"/>
    <property type="match status" value="2"/>
</dbReference>
<dbReference type="InterPro" id="IPR014284">
    <property type="entry name" value="RNA_pol_sigma-70_dom"/>
</dbReference>
<gene>
    <name evidence="9" type="ORF">K7472_20745</name>
</gene>
<feature type="domain" description="RNA polymerase sigma-70 region 4" evidence="8">
    <location>
        <begin position="232"/>
        <end position="280"/>
    </location>
</feature>
<feature type="region of interest" description="Disordered" evidence="5">
    <location>
        <begin position="1"/>
        <end position="30"/>
    </location>
</feature>
<dbReference type="Proteomes" id="UP001198565">
    <property type="component" value="Unassembled WGS sequence"/>
</dbReference>
<evidence type="ECO:0000313" key="10">
    <source>
        <dbReference type="Proteomes" id="UP001198565"/>
    </source>
</evidence>
<dbReference type="Gene3D" id="1.20.120.1810">
    <property type="match status" value="1"/>
</dbReference>
<dbReference type="Pfam" id="PF04545">
    <property type="entry name" value="Sigma70_r4"/>
    <property type="match status" value="1"/>
</dbReference>
<evidence type="ECO:0000256" key="5">
    <source>
        <dbReference type="SAM" id="MobiDB-lite"/>
    </source>
</evidence>
<dbReference type="SUPFAM" id="SSF88946">
    <property type="entry name" value="Sigma2 domain of RNA polymerase sigma factors"/>
    <property type="match status" value="1"/>
</dbReference>
<protein>
    <submittedName>
        <fullName evidence="9">SigB/SigF/SigG family RNA polymerase sigma factor</fullName>
    </submittedName>
</protein>
<evidence type="ECO:0000256" key="2">
    <source>
        <dbReference type="ARBA" id="ARBA00023082"/>
    </source>
</evidence>
<dbReference type="Pfam" id="PF04539">
    <property type="entry name" value="Sigma70_r3"/>
    <property type="match status" value="1"/>
</dbReference>
<evidence type="ECO:0000259" key="6">
    <source>
        <dbReference type="Pfam" id="PF04539"/>
    </source>
</evidence>
<evidence type="ECO:0000313" key="9">
    <source>
        <dbReference type="EMBL" id="MBY8887254.1"/>
    </source>
</evidence>
<accession>A0ABS7QX49</accession>
<feature type="domain" description="RNA polymerase sigma-70 region 3" evidence="6">
    <location>
        <begin position="141"/>
        <end position="206"/>
    </location>
</feature>
<dbReference type="InterPro" id="IPR013324">
    <property type="entry name" value="RNA_pol_sigma_r3/r4-like"/>
</dbReference>
<feature type="compositionally biased region" description="Polar residues" evidence="5">
    <location>
        <begin position="1"/>
        <end position="10"/>
    </location>
</feature>
<keyword evidence="10" id="KW-1185">Reference proteome</keyword>
<evidence type="ECO:0000256" key="4">
    <source>
        <dbReference type="ARBA" id="ARBA00023163"/>
    </source>
</evidence>
<dbReference type="InterPro" id="IPR000943">
    <property type="entry name" value="RNA_pol_sigma70"/>
</dbReference>
<proteinExistence type="predicted"/>
<keyword evidence="1" id="KW-0805">Transcription regulation</keyword>
<evidence type="ECO:0000256" key="1">
    <source>
        <dbReference type="ARBA" id="ARBA00023015"/>
    </source>
</evidence>
<evidence type="ECO:0000256" key="3">
    <source>
        <dbReference type="ARBA" id="ARBA00023125"/>
    </source>
</evidence>
<keyword evidence="4" id="KW-0804">Transcription</keyword>
<dbReference type="PANTHER" id="PTHR30385:SF4">
    <property type="entry name" value="RNA POLYMERASE SIGMA-E FACTOR"/>
    <property type="match status" value="1"/>
</dbReference>
<dbReference type="RefSeq" id="WP_222980005.1">
    <property type="nucleotide sequence ID" value="NZ_JAINVZ010000015.1"/>
</dbReference>
<dbReference type="Pfam" id="PF04542">
    <property type="entry name" value="Sigma70_r2"/>
    <property type="match status" value="1"/>
</dbReference>
<dbReference type="InterPro" id="IPR013325">
    <property type="entry name" value="RNA_pol_sigma_r2"/>
</dbReference>
<dbReference type="Gene3D" id="1.10.10.10">
    <property type="entry name" value="Winged helix-like DNA-binding domain superfamily/Winged helix DNA-binding domain"/>
    <property type="match status" value="2"/>
</dbReference>
<dbReference type="EMBL" id="JAINVZ010000015">
    <property type="protein sequence ID" value="MBY8887254.1"/>
    <property type="molecule type" value="Genomic_DNA"/>
</dbReference>
<evidence type="ECO:0000259" key="8">
    <source>
        <dbReference type="Pfam" id="PF04545"/>
    </source>
</evidence>
<dbReference type="InterPro" id="IPR014322">
    <property type="entry name" value="RNA_pol_sigma-B/F/G"/>
</dbReference>
<dbReference type="InterPro" id="IPR007627">
    <property type="entry name" value="RNA_pol_sigma70_r2"/>
</dbReference>
<organism evidence="9 10">
    <name type="scientific">Streptantibioticus parmotrematis</name>
    <dbReference type="NCBI Taxonomy" id="2873249"/>
    <lineage>
        <taxon>Bacteria</taxon>
        <taxon>Bacillati</taxon>
        <taxon>Actinomycetota</taxon>
        <taxon>Actinomycetes</taxon>
        <taxon>Kitasatosporales</taxon>
        <taxon>Streptomycetaceae</taxon>
        <taxon>Streptantibioticus</taxon>
    </lineage>
</organism>
<dbReference type="NCBIfam" id="TIGR02980">
    <property type="entry name" value="SigBFG"/>
    <property type="match status" value="1"/>
</dbReference>
<name>A0ABS7QX49_9ACTN</name>